<dbReference type="SUPFAM" id="SSF52540">
    <property type="entry name" value="P-loop containing nucleoside triphosphate hydrolases"/>
    <property type="match status" value="1"/>
</dbReference>
<keyword evidence="2" id="KW-0813">Transport</keyword>
<reference evidence="6 7" key="1">
    <citation type="submission" date="2016-10" db="EMBL/GenBank/DDBJ databases">
        <authorList>
            <person name="de Groot N.N."/>
        </authorList>
    </citation>
    <scope>NUCLEOTIDE SEQUENCE [LARGE SCALE GENOMIC DNA]</scope>
    <source>
        <strain evidence="6 7">DSM 12272</strain>
    </source>
</reference>
<dbReference type="Pfam" id="PF00005">
    <property type="entry name" value="ABC_tran"/>
    <property type="match status" value="1"/>
</dbReference>
<comment type="similarity">
    <text evidence="1">Belongs to the ABC transporter superfamily.</text>
</comment>
<sequence>MESIVLKTKGLTKKYGKNTVVNSVNLQIKKGSIYGLVGKNGAGKTTILRMIGGLTVPSGGDMELFGESSKEGLNKSRSRIGCIIETPSFYPYLSARKNLEYYRIQRGIVEKDCVEQVLKIVALEKVGTKKFKNFSLGMKQRLGLALAIMMSPDLLILDEPINGLDPSGIIELREILLRLNREKNTTIVISSHILSELEHIATEYGFINNGEFLEQVSAKELNEKCKHYLSVKVNDTKKAVVALEKNLDVKEYEVLNDNEITIYDKVDVPEKVAEILIKNDILLYSLNQNNITLEDYFMKLIGGEKND</sequence>
<proteinExistence type="inferred from homology"/>
<keyword evidence="4 6" id="KW-0067">ATP-binding</keyword>
<dbReference type="GO" id="GO:0005524">
    <property type="term" value="F:ATP binding"/>
    <property type="evidence" value="ECO:0007669"/>
    <property type="project" value="UniProtKB-KW"/>
</dbReference>
<dbReference type="PANTHER" id="PTHR43335:SF8">
    <property type="entry name" value="ABC TRANSPORTER, ATP-BINDING PROTEIN"/>
    <property type="match status" value="1"/>
</dbReference>
<dbReference type="InterPro" id="IPR027417">
    <property type="entry name" value="P-loop_NTPase"/>
</dbReference>
<dbReference type="InterPro" id="IPR003593">
    <property type="entry name" value="AAA+_ATPase"/>
</dbReference>
<dbReference type="Gene3D" id="3.40.50.300">
    <property type="entry name" value="P-loop containing nucleotide triphosphate hydrolases"/>
    <property type="match status" value="1"/>
</dbReference>
<evidence type="ECO:0000313" key="7">
    <source>
        <dbReference type="Proteomes" id="UP000198597"/>
    </source>
</evidence>
<evidence type="ECO:0000256" key="1">
    <source>
        <dbReference type="ARBA" id="ARBA00005417"/>
    </source>
</evidence>
<evidence type="ECO:0000313" key="6">
    <source>
        <dbReference type="EMBL" id="SDP82157.1"/>
    </source>
</evidence>
<dbReference type="Proteomes" id="UP000198597">
    <property type="component" value="Unassembled WGS sequence"/>
</dbReference>
<feature type="domain" description="ABC transporter" evidence="5">
    <location>
        <begin position="6"/>
        <end position="234"/>
    </location>
</feature>
<evidence type="ECO:0000256" key="3">
    <source>
        <dbReference type="ARBA" id="ARBA00022741"/>
    </source>
</evidence>
<dbReference type="SMART" id="SM00382">
    <property type="entry name" value="AAA"/>
    <property type="match status" value="1"/>
</dbReference>
<dbReference type="OrthoDB" id="9809205at2"/>
<organism evidence="6 7">
    <name type="scientific">Clostridium gasigenes</name>
    <dbReference type="NCBI Taxonomy" id="94869"/>
    <lineage>
        <taxon>Bacteria</taxon>
        <taxon>Bacillati</taxon>
        <taxon>Bacillota</taxon>
        <taxon>Clostridia</taxon>
        <taxon>Eubacteriales</taxon>
        <taxon>Clostridiaceae</taxon>
        <taxon>Clostridium</taxon>
    </lineage>
</organism>
<protein>
    <submittedName>
        <fullName evidence="6">ABC-2 type transport system ATP-binding protein</fullName>
    </submittedName>
</protein>
<dbReference type="AlphaFoldDB" id="A0A1H0VUD8"/>
<dbReference type="PROSITE" id="PS50893">
    <property type="entry name" value="ABC_TRANSPORTER_2"/>
    <property type="match status" value="1"/>
</dbReference>
<name>A0A1H0VUD8_9CLOT</name>
<dbReference type="RefSeq" id="WP_089973291.1">
    <property type="nucleotide sequence ID" value="NZ_FNJM01000020.1"/>
</dbReference>
<dbReference type="STRING" id="94869.SAMN04488529_1203"/>
<gene>
    <name evidence="6" type="ORF">SAMN04488529_1203</name>
</gene>
<dbReference type="GO" id="GO:0016887">
    <property type="term" value="F:ATP hydrolysis activity"/>
    <property type="evidence" value="ECO:0007669"/>
    <property type="project" value="InterPro"/>
</dbReference>
<accession>A0A1H0VUD8</accession>
<dbReference type="InterPro" id="IPR003439">
    <property type="entry name" value="ABC_transporter-like_ATP-bd"/>
</dbReference>
<dbReference type="EMBL" id="FNJM01000020">
    <property type="protein sequence ID" value="SDP82157.1"/>
    <property type="molecule type" value="Genomic_DNA"/>
</dbReference>
<keyword evidence="3" id="KW-0547">Nucleotide-binding</keyword>
<evidence type="ECO:0000259" key="5">
    <source>
        <dbReference type="PROSITE" id="PS50893"/>
    </source>
</evidence>
<dbReference type="InterPro" id="IPR017871">
    <property type="entry name" value="ABC_transporter-like_CS"/>
</dbReference>
<dbReference type="PROSITE" id="PS00211">
    <property type="entry name" value="ABC_TRANSPORTER_1"/>
    <property type="match status" value="1"/>
</dbReference>
<dbReference type="PANTHER" id="PTHR43335">
    <property type="entry name" value="ABC TRANSPORTER, ATP-BINDING PROTEIN"/>
    <property type="match status" value="1"/>
</dbReference>
<evidence type="ECO:0000256" key="4">
    <source>
        <dbReference type="ARBA" id="ARBA00022840"/>
    </source>
</evidence>
<evidence type="ECO:0000256" key="2">
    <source>
        <dbReference type="ARBA" id="ARBA00022448"/>
    </source>
</evidence>
<keyword evidence="7" id="KW-1185">Reference proteome</keyword>